<dbReference type="Proteomes" id="UP001597546">
    <property type="component" value="Unassembled WGS sequence"/>
</dbReference>
<evidence type="ECO:0000313" key="2">
    <source>
        <dbReference type="EMBL" id="MFD2730435.1"/>
    </source>
</evidence>
<feature type="transmembrane region" description="Helical" evidence="1">
    <location>
        <begin position="7"/>
        <end position="26"/>
    </location>
</feature>
<keyword evidence="1" id="KW-1133">Transmembrane helix</keyword>
<dbReference type="PANTHER" id="PTHR37309:SF1">
    <property type="entry name" value="SLR0284 PROTEIN"/>
    <property type="match status" value="1"/>
</dbReference>
<name>A0ABW5TMB7_9SPHI</name>
<accession>A0ABW5TMB7</accession>
<dbReference type="PANTHER" id="PTHR37309">
    <property type="entry name" value="SLR0284 PROTEIN"/>
    <property type="match status" value="1"/>
</dbReference>
<sequence>MKLIIEILMMGLAVLLAAYLIPGVSVDGFGSAIIAGILIALANATIGFILRLLTFPINFLTLGLMSFIITVLMVLLVDNVMDSFHTAGFFSAMIFAIVLAIIKMIFGAFNTEKN</sequence>
<gene>
    <name evidence="2" type="ORF">ACFSSE_01855</name>
</gene>
<comment type="caution">
    <text evidence="2">The sequence shown here is derived from an EMBL/GenBank/DDBJ whole genome shotgun (WGS) entry which is preliminary data.</text>
</comment>
<keyword evidence="1" id="KW-0472">Membrane</keyword>
<feature type="transmembrane region" description="Helical" evidence="1">
    <location>
        <begin position="89"/>
        <end position="109"/>
    </location>
</feature>
<organism evidence="2 3">
    <name type="scientific">Pedobacter alpinus</name>
    <dbReference type="NCBI Taxonomy" id="1590643"/>
    <lineage>
        <taxon>Bacteria</taxon>
        <taxon>Pseudomonadati</taxon>
        <taxon>Bacteroidota</taxon>
        <taxon>Sphingobacteriia</taxon>
        <taxon>Sphingobacteriales</taxon>
        <taxon>Sphingobacteriaceae</taxon>
        <taxon>Pedobacter</taxon>
    </lineage>
</organism>
<dbReference type="RefSeq" id="WP_379040817.1">
    <property type="nucleotide sequence ID" value="NZ_JBHSKW010000005.1"/>
</dbReference>
<feature type="transmembrane region" description="Helical" evidence="1">
    <location>
        <begin position="57"/>
        <end position="77"/>
    </location>
</feature>
<evidence type="ECO:0000256" key="1">
    <source>
        <dbReference type="SAM" id="Phobius"/>
    </source>
</evidence>
<protein>
    <submittedName>
        <fullName evidence="2">Phage holin family protein</fullName>
    </submittedName>
</protein>
<feature type="transmembrane region" description="Helical" evidence="1">
    <location>
        <begin position="32"/>
        <end position="50"/>
    </location>
</feature>
<keyword evidence="1" id="KW-0812">Transmembrane</keyword>
<dbReference type="Pfam" id="PF04020">
    <property type="entry name" value="Phage_holin_4_2"/>
    <property type="match status" value="1"/>
</dbReference>
<proteinExistence type="predicted"/>
<evidence type="ECO:0000313" key="3">
    <source>
        <dbReference type="Proteomes" id="UP001597546"/>
    </source>
</evidence>
<keyword evidence="3" id="KW-1185">Reference proteome</keyword>
<dbReference type="InterPro" id="IPR007165">
    <property type="entry name" value="Phage_holin_4_2"/>
</dbReference>
<reference evidence="3" key="1">
    <citation type="journal article" date="2019" name="Int. J. Syst. Evol. Microbiol.">
        <title>The Global Catalogue of Microorganisms (GCM) 10K type strain sequencing project: providing services to taxonomists for standard genome sequencing and annotation.</title>
        <authorList>
            <consortium name="The Broad Institute Genomics Platform"/>
            <consortium name="The Broad Institute Genome Sequencing Center for Infectious Disease"/>
            <person name="Wu L."/>
            <person name="Ma J."/>
        </authorList>
    </citation>
    <scope>NUCLEOTIDE SEQUENCE [LARGE SCALE GENOMIC DNA]</scope>
    <source>
        <strain evidence="3">KCTC 42456</strain>
    </source>
</reference>
<dbReference type="EMBL" id="JBHULV010000008">
    <property type="protein sequence ID" value="MFD2730435.1"/>
    <property type="molecule type" value="Genomic_DNA"/>
</dbReference>